<evidence type="ECO:0000256" key="2">
    <source>
        <dbReference type="SAM" id="SignalP"/>
    </source>
</evidence>
<keyword evidence="4" id="KW-1185">Reference proteome</keyword>
<feature type="signal peptide" evidence="2">
    <location>
        <begin position="1"/>
        <end position="22"/>
    </location>
</feature>
<keyword evidence="2" id="KW-0732">Signal</keyword>
<comment type="caution">
    <text evidence="3">The sequence shown here is derived from an EMBL/GenBank/DDBJ whole genome shotgun (WGS) entry which is preliminary data.</text>
</comment>
<accession>A0AAE0VWA8</accession>
<name>A0AAE0VWA8_9BIVA</name>
<proteinExistence type="predicted"/>
<keyword evidence="1" id="KW-1133">Transmembrane helix</keyword>
<gene>
    <name evidence="3" type="ORF">CHS0354_000983</name>
</gene>
<evidence type="ECO:0000313" key="4">
    <source>
        <dbReference type="Proteomes" id="UP001195483"/>
    </source>
</evidence>
<sequence>MAEGKCCGSGTIGLLLTVLVLALNVAGTFNAKWWEKGSGGNITDVHLFQNVDCDEDNRCNLDNENTEVWIRFVQGTSILCLVLTLSSLILQIFNIFALKFIFAAISGGFHIITAIAFMLQGFVLAGVYRKLSVSYWYHRNSYQDRSDVILRFQTLPMGLNLLSGFIASFAAVTMFVHNKWAMKAQLKRKYSLRN</sequence>
<feature type="transmembrane region" description="Helical" evidence="1">
    <location>
        <begin position="100"/>
        <end position="128"/>
    </location>
</feature>
<feature type="transmembrane region" description="Helical" evidence="1">
    <location>
        <begin position="148"/>
        <end position="176"/>
    </location>
</feature>
<feature type="transmembrane region" description="Helical" evidence="1">
    <location>
        <begin position="72"/>
        <end position="93"/>
    </location>
</feature>
<keyword evidence="1" id="KW-0472">Membrane</keyword>
<organism evidence="3 4">
    <name type="scientific">Potamilus streckersoni</name>
    <dbReference type="NCBI Taxonomy" id="2493646"/>
    <lineage>
        <taxon>Eukaryota</taxon>
        <taxon>Metazoa</taxon>
        <taxon>Spiralia</taxon>
        <taxon>Lophotrochozoa</taxon>
        <taxon>Mollusca</taxon>
        <taxon>Bivalvia</taxon>
        <taxon>Autobranchia</taxon>
        <taxon>Heteroconchia</taxon>
        <taxon>Palaeoheterodonta</taxon>
        <taxon>Unionida</taxon>
        <taxon>Unionoidea</taxon>
        <taxon>Unionidae</taxon>
        <taxon>Ambleminae</taxon>
        <taxon>Lampsilini</taxon>
        <taxon>Potamilus</taxon>
    </lineage>
</organism>
<dbReference type="AlphaFoldDB" id="A0AAE0VWA8"/>
<dbReference type="Proteomes" id="UP001195483">
    <property type="component" value="Unassembled WGS sequence"/>
</dbReference>
<reference evidence="3" key="3">
    <citation type="submission" date="2023-05" db="EMBL/GenBank/DDBJ databases">
        <authorList>
            <person name="Smith C.H."/>
        </authorList>
    </citation>
    <scope>NUCLEOTIDE SEQUENCE</scope>
    <source>
        <strain evidence="3">CHS0354</strain>
        <tissue evidence="3">Mantle</tissue>
    </source>
</reference>
<protein>
    <submittedName>
        <fullName evidence="3">Uncharacterized protein</fullName>
    </submittedName>
</protein>
<reference evidence="3" key="2">
    <citation type="journal article" date="2021" name="Genome Biol. Evol.">
        <title>Developing a high-quality reference genome for a parasitic bivalve with doubly uniparental inheritance (Bivalvia: Unionida).</title>
        <authorList>
            <person name="Smith C.H."/>
        </authorList>
    </citation>
    <scope>NUCLEOTIDE SEQUENCE</scope>
    <source>
        <strain evidence="3">CHS0354</strain>
        <tissue evidence="3">Mantle</tissue>
    </source>
</reference>
<dbReference type="EMBL" id="JAEAOA010000103">
    <property type="protein sequence ID" value="KAK3592364.1"/>
    <property type="molecule type" value="Genomic_DNA"/>
</dbReference>
<feature type="chain" id="PRO_5042233180" evidence="2">
    <location>
        <begin position="23"/>
        <end position="194"/>
    </location>
</feature>
<keyword evidence="1" id="KW-0812">Transmembrane</keyword>
<evidence type="ECO:0000313" key="3">
    <source>
        <dbReference type="EMBL" id="KAK3592364.1"/>
    </source>
</evidence>
<evidence type="ECO:0000256" key="1">
    <source>
        <dbReference type="SAM" id="Phobius"/>
    </source>
</evidence>
<reference evidence="3" key="1">
    <citation type="journal article" date="2021" name="Genome Biol. Evol.">
        <title>A High-Quality Reference Genome for a Parasitic Bivalve with Doubly Uniparental Inheritance (Bivalvia: Unionida).</title>
        <authorList>
            <person name="Smith C.H."/>
        </authorList>
    </citation>
    <scope>NUCLEOTIDE SEQUENCE</scope>
    <source>
        <strain evidence="3">CHS0354</strain>
    </source>
</reference>